<dbReference type="KEGG" id="ipa:Isop_1406"/>
<gene>
    <name evidence="2" type="ordered locus">Isop_1406</name>
</gene>
<feature type="signal peptide" evidence="1">
    <location>
        <begin position="1"/>
        <end position="21"/>
    </location>
</feature>
<dbReference type="STRING" id="575540.Isop_1406"/>
<dbReference type="AlphaFoldDB" id="E8QXF0"/>
<accession>E8QXF0</accession>
<dbReference type="RefSeq" id="WP_013564279.1">
    <property type="nucleotide sequence ID" value="NC_014962.1"/>
</dbReference>
<reference key="1">
    <citation type="submission" date="2010-11" db="EMBL/GenBank/DDBJ databases">
        <title>The complete sequence of chromosome of Isophaera pallida ATCC 43644.</title>
        <authorList>
            <consortium name="US DOE Joint Genome Institute (JGI-PGF)"/>
            <person name="Lucas S."/>
            <person name="Copeland A."/>
            <person name="Lapidus A."/>
            <person name="Bruce D."/>
            <person name="Goodwin L."/>
            <person name="Pitluck S."/>
            <person name="Kyrpides N."/>
            <person name="Mavromatis K."/>
            <person name="Pagani I."/>
            <person name="Ivanova N."/>
            <person name="Saunders E."/>
            <person name="Brettin T."/>
            <person name="Detter J.C."/>
            <person name="Han C."/>
            <person name="Tapia R."/>
            <person name="Land M."/>
            <person name="Hauser L."/>
            <person name="Markowitz V."/>
            <person name="Cheng J.-F."/>
            <person name="Hugenholtz P."/>
            <person name="Woyke T."/>
            <person name="Wu D."/>
            <person name="Eisen J.A."/>
        </authorList>
    </citation>
    <scope>NUCLEOTIDE SEQUENCE</scope>
    <source>
        <strain>ATCC 43644</strain>
    </source>
</reference>
<evidence type="ECO:0000313" key="3">
    <source>
        <dbReference type="Proteomes" id="UP000008631"/>
    </source>
</evidence>
<evidence type="ECO:0000313" key="2">
    <source>
        <dbReference type="EMBL" id="ADV61991.1"/>
    </source>
</evidence>
<dbReference type="Gene3D" id="3.20.20.80">
    <property type="entry name" value="Glycosidases"/>
    <property type="match status" value="1"/>
</dbReference>
<proteinExistence type="predicted"/>
<organism evidence="2 3">
    <name type="scientific">Isosphaera pallida (strain ATCC 43644 / DSM 9630 / IS1B)</name>
    <dbReference type="NCBI Taxonomy" id="575540"/>
    <lineage>
        <taxon>Bacteria</taxon>
        <taxon>Pseudomonadati</taxon>
        <taxon>Planctomycetota</taxon>
        <taxon>Planctomycetia</taxon>
        <taxon>Isosphaerales</taxon>
        <taxon>Isosphaeraceae</taxon>
        <taxon>Isosphaera</taxon>
    </lineage>
</organism>
<dbReference type="SUPFAM" id="SSF51445">
    <property type="entry name" value="(Trans)glycosidases"/>
    <property type="match status" value="1"/>
</dbReference>
<protein>
    <recommendedName>
        <fullName evidence="4">Glycosyl hydrolase-like 10 domain-containing protein</fullName>
    </recommendedName>
</protein>
<dbReference type="eggNOG" id="COG1649">
    <property type="taxonomic scope" value="Bacteria"/>
</dbReference>
<name>E8QXF0_ISOPI</name>
<evidence type="ECO:0000256" key="1">
    <source>
        <dbReference type="SAM" id="SignalP"/>
    </source>
</evidence>
<dbReference type="HOGENOM" id="CLU_836461_0_0_0"/>
<keyword evidence="3" id="KW-1185">Reference proteome</keyword>
<dbReference type="EMBL" id="CP002353">
    <property type="protein sequence ID" value="ADV61991.1"/>
    <property type="molecule type" value="Genomic_DNA"/>
</dbReference>
<dbReference type="InParanoid" id="E8QXF0"/>
<feature type="chain" id="PRO_5003229832" description="Glycosyl hydrolase-like 10 domain-containing protein" evidence="1">
    <location>
        <begin position="22"/>
        <end position="397"/>
    </location>
</feature>
<reference evidence="2 3" key="2">
    <citation type="journal article" date="2011" name="Stand. Genomic Sci.">
        <title>Complete genome sequence of Isosphaera pallida type strain (IS1B).</title>
        <authorList>
            <consortium name="US DOE Joint Genome Institute (JGI-PGF)"/>
            <person name="Goker M."/>
            <person name="Cleland D."/>
            <person name="Saunders E."/>
            <person name="Lapidus A."/>
            <person name="Nolan M."/>
            <person name="Lucas S."/>
            <person name="Hammon N."/>
            <person name="Deshpande S."/>
            <person name="Cheng J.F."/>
            <person name="Tapia R."/>
            <person name="Han C."/>
            <person name="Goodwin L."/>
            <person name="Pitluck S."/>
            <person name="Liolios K."/>
            <person name="Pagani I."/>
            <person name="Ivanova N."/>
            <person name="Mavromatis K."/>
            <person name="Pati A."/>
            <person name="Chen A."/>
            <person name="Palaniappan K."/>
            <person name="Land M."/>
            <person name="Hauser L."/>
            <person name="Chang Y.J."/>
            <person name="Jeffries C.D."/>
            <person name="Detter J.C."/>
            <person name="Beck B."/>
            <person name="Woyke T."/>
            <person name="Bristow J."/>
            <person name="Eisen J.A."/>
            <person name="Markowitz V."/>
            <person name="Hugenholtz P."/>
            <person name="Kyrpides N.C."/>
            <person name="Klenk H.P."/>
        </authorList>
    </citation>
    <scope>NUCLEOTIDE SEQUENCE [LARGE SCALE GENOMIC DNA]</scope>
    <source>
        <strain evidence="3">ATCC 43644 / DSM 9630 / IS1B</strain>
    </source>
</reference>
<dbReference type="InterPro" id="IPR017853">
    <property type="entry name" value="GH"/>
</dbReference>
<keyword evidence="1" id="KW-0732">Signal</keyword>
<sequence length="397" mass="44316">MTSAAPTTRLLLVLVLGMALAAPTPWNANAWGQTQEGSPTNPSAAAQPLEPRPWIAIRGVYGGFPQTFLDRGQTLKDSGINAVWVGSGSLSQDLIAACRQQGVKIFAEFNSMHYAEYLKDHPEAAPIGLDGQPEPAPNGWQGVSAHDPGYRANRMAEFRRILTEYEIDGIWLDYHHAHADWERDDPLLPDTDFSPTALLEFQKATGIRLPRLLPPQLSRFILENHHDAWVQWRCDVFTDWVREYKNIRDEVRPKALLGTFHCPWGPEERDHAIRTKLAIDLKAQAAYLDVFSIMPYHARFGHAEDPAWIARQTNRLGRLLDVQGTPEETIKIWPIVQLADWGQAVTPEQVAAVVEFGSRRPATGIMVFHWSGLANQPAKLDALSAAYRALAGLAQHP</sequence>
<dbReference type="Proteomes" id="UP000008631">
    <property type="component" value="Chromosome"/>
</dbReference>
<evidence type="ECO:0008006" key="4">
    <source>
        <dbReference type="Google" id="ProtNLM"/>
    </source>
</evidence>